<reference evidence="1" key="1">
    <citation type="submission" date="2017-10" db="EMBL/GenBank/DDBJ databases">
        <title>Genome sequence of cellulolytic Lachnospiraceae bacterium XHS1971 isolated from hotspring sediment.</title>
        <authorList>
            <person name="Vasudevan G."/>
            <person name="Joshi A.J."/>
            <person name="Hivarkar S."/>
            <person name="Lanjekar V.B."/>
            <person name="Dhakephalkar P.K."/>
            <person name="Dagar S."/>
        </authorList>
    </citation>
    <scope>NUCLEOTIDE SEQUENCE</scope>
    <source>
        <strain evidence="1">XHS1971</strain>
    </source>
</reference>
<protein>
    <submittedName>
        <fullName evidence="1">Nucleotide exchange factor GrpE</fullName>
    </submittedName>
</protein>
<proteinExistence type="predicted"/>
<sequence length="187" mass="21733">MEENKEVVEDIVMEESTVESVEETKSNAEEAETVEETEVVEEKIESEPKDKAAEYLERLQRLMAEFDNYRKRSEKEKKDMYDFAVGNTIQELLPLVDNFERALQVESSDKKFFDGVSMIYKQMMSILETLQVTVIPAVNETFNPNLHNAVFHIEDENVGENIIVEELQKGYLYKEKVVRHSMVKVAN</sequence>
<comment type="caution">
    <text evidence="1">The sequence shown here is derived from an EMBL/GenBank/DDBJ whole genome shotgun (WGS) entry which is preliminary data.</text>
</comment>
<dbReference type="EMBL" id="PEDL01000003">
    <property type="protein sequence ID" value="PHV71512.1"/>
    <property type="molecule type" value="Genomic_DNA"/>
</dbReference>
<accession>A0AC61DFY7</accession>
<evidence type="ECO:0000313" key="1">
    <source>
        <dbReference type="EMBL" id="PHV71512.1"/>
    </source>
</evidence>
<gene>
    <name evidence="1" type="primary">grpE</name>
    <name evidence="1" type="ORF">CS063_05550</name>
</gene>
<organism evidence="1 2">
    <name type="scientific">Sporanaerobium hydrogeniformans</name>
    <dbReference type="NCBI Taxonomy" id="3072179"/>
    <lineage>
        <taxon>Bacteria</taxon>
        <taxon>Bacillati</taxon>
        <taxon>Bacillota</taxon>
        <taxon>Clostridia</taxon>
        <taxon>Lachnospirales</taxon>
        <taxon>Lachnospiraceae</taxon>
        <taxon>Sporanaerobium</taxon>
    </lineage>
</organism>
<evidence type="ECO:0000313" key="2">
    <source>
        <dbReference type="Proteomes" id="UP000224460"/>
    </source>
</evidence>
<dbReference type="Proteomes" id="UP000224460">
    <property type="component" value="Unassembled WGS sequence"/>
</dbReference>
<name>A0AC61DFY7_9FIRM</name>
<keyword evidence="2" id="KW-1185">Reference proteome</keyword>